<evidence type="ECO:0000256" key="2">
    <source>
        <dbReference type="ARBA" id="ARBA00022692"/>
    </source>
</evidence>
<sequence length="340" mass="39790">MKSTWRLSDKKTWAPHNWVLHLLQIHPTKIGKPIPVHAKDDPMPYLPHSQTHLWVLTHALWPCILQQLYCWNYGKNLSPLWCFVLYTSAYHITGVQVLHMLTNAGHKYGFLDGDKHARDQVPDASVQSTVHSLILTALIRPLMAVMLTYKPSEQPISFSWWVVAEIGLYPIVLDFYFYWYHRTMHEVDGLWQFHRQHHLTKHPTPLLTLFADHEQEVFDIVIIPLLALTTMKIFGFPMGFYEFWICSSYIFFTELVGHSGLRILSRPPSTNTPFVSLIDAELLIEDHDLHHRKGYRKSSNYGKQTKIWDMVFGTTGPRYETLPSNFDFTTPVYLTYLPWQ</sequence>
<dbReference type="OrthoDB" id="6354873at2759"/>
<evidence type="ECO:0000259" key="6">
    <source>
        <dbReference type="Pfam" id="PF04116"/>
    </source>
</evidence>
<dbReference type="GO" id="GO:0016020">
    <property type="term" value="C:membrane"/>
    <property type="evidence" value="ECO:0007669"/>
    <property type="project" value="UniProtKB-SubCell"/>
</dbReference>
<protein>
    <recommendedName>
        <fullName evidence="6">Fatty acid hydroxylase domain-containing protein</fullName>
    </recommendedName>
</protein>
<keyword evidence="3 5" id="KW-1133">Transmembrane helix</keyword>
<dbReference type="RefSeq" id="XP_033455793.1">
    <property type="nucleotide sequence ID" value="XM_033606662.1"/>
</dbReference>
<dbReference type="GO" id="GO:0008610">
    <property type="term" value="P:lipid biosynthetic process"/>
    <property type="evidence" value="ECO:0007669"/>
    <property type="project" value="InterPro"/>
</dbReference>
<dbReference type="PANTHER" id="PTHR11863">
    <property type="entry name" value="STEROL DESATURASE"/>
    <property type="match status" value="1"/>
</dbReference>
<evidence type="ECO:0000256" key="3">
    <source>
        <dbReference type="ARBA" id="ARBA00022989"/>
    </source>
</evidence>
<reference evidence="8" key="2">
    <citation type="submission" date="2020-04" db="EMBL/GenBank/DDBJ databases">
        <authorList>
            <consortium name="NCBI Genome Project"/>
        </authorList>
    </citation>
    <scope>NUCLEOTIDE SEQUENCE</scope>
    <source>
        <strain evidence="8">CBS 342.82</strain>
    </source>
</reference>
<evidence type="ECO:0000313" key="8">
    <source>
        <dbReference type="RefSeq" id="XP_033455793.1"/>
    </source>
</evidence>
<keyword evidence="2 5" id="KW-0812">Transmembrane</keyword>
<evidence type="ECO:0000313" key="7">
    <source>
        <dbReference type="Proteomes" id="UP000504637"/>
    </source>
</evidence>
<dbReference type="GeneID" id="54364462"/>
<feature type="domain" description="Fatty acid hydroxylase" evidence="6">
    <location>
        <begin position="168"/>
        <end position="314"/>
    </location>
</feature>
<keyword evidence="4 5" id="KW-0472">Membrane</keyword>
<dbReference type="InterPro" id="IPR006694">
    <property type="entry name" value="Fatty_acid_hydroxylase"/>
</dbReference>
<dbReference type="AlphaFoldDB" id="A0A6J3LVV4"/>
<evidence type="ECO:0000256" key="4">
    <source>
        <dbReference type="ARBA" id="ARBA00023136"/>
    </source>
</evidence>
<comment type="subcellular location">
    <subcellularLocation>
        <location evidence="1">Membrane</location>
    </subcellularLocation>
</comment>
<reference evidence="8" key="3">
    <citation type="submission" date="2025-08" db="UniProtKB">
        <authorList>
            <consortium name="RefSeq"/>
        </authorList>
    </citation>
    <scope>IDENTIFICATION</scope>
    <source>
        <strain evidence="8">CBS 342.82</strain>
    </source>
</reference>
<dbReference type="Proteomes" id="UP000504637">
    <property type="component" value="Unplaced"/>
</dbReference>
<gene>
    <name evidence="8" type="ORF">K489DRAFT_391122</name>
</gene>
<evidence type="ECO:0000256" key="1">
    <source>
        <dbReference type="ARBA" id="ARBA00004370"/>
    </source>
</evidence>
<dbReference type="Pfam" id="PF04116">
    <property type="entry name" value="FA_hydroxylase"/>
    <property type="match status" value="1"/>
</dbReference>
<dbReference type="InterPro" id="IPR050307">
    <property type="entry name" value="Sterol_Desaturase_Related"/>
</dbReference>
<dbReference type="GO" id="GO:0016491">
    <property type="term" value="F:oxidoreductase activity"/>
    <property type="evidence" value="ECO:0007669"/>
    <property type="project" value="InterPro"/>
</dbReference>
<accession>A0A6J3LVV4</accession>
<keyword evidence="7" id="KW-1185">Reference proteome</keyword>
<reference evidence="8" key="1">
    <citation type="submission" date="2020-01" db="EMBL/GenBank/DDBJ databases">
        <authorList>
            <consortium name="DOE Joint Genome Institute"/>
            <person name="Haridas S."/>
            <person name="Albert R."/>
            <person name="Binder M."/>
            <person name="Bloem J."/>
            <person name="Labutti K."/>
            <person name="Salamov A."/>
            <person name="Andreopoulos B."/>
            <person name="Baker S.E."/>
            <person name="Barry K."/>
            <person name="Bills G."/>
            <person name="Bluhm B.H."/>
            <person name="Cannon C."/>
            <person name="Castanera R."/>
            <person name="Culley D.E."/>
            <person name="Daum C."/>
            <person name="Ezra D."/>
            <person name="Gonzalez J.B."/>
            <person name="Henrissat B."/>
            <person name="Kuo A."/>
            <person name="Liang C."/>
            <person name="Lipzen A."/>
            <person name="Lutzoni F."/>
            <person name="Magnuson J."/>
            <person name="Mondo S."/>
            <person name="Nolan M."/>
            <person name="Ohm R."/>
            <person name="Pangilinan J."/>
            <person name="Park H.-J."/>
            <person name="Ramirez L."/>
            <person name="Alfaro M."/>
            <person name="Sun H."/>
            <person name="Tritt A."/>
            <person name="Yoshinaga Y."/>
            <person name="Zwiers L.-H."/>
            <person name="Turgeon B.G."/>
            <person name="Goodwin S.B."/>
            <person name="Spatafora J.W."/>
            <person name="Crous P.W."/>
            <person name="Grigoriev I.V."/>
        </authorList>
    </citation>
    <scope>NUCLEOTIDE SEQUENCE</scope>
    <source>
        <strain evidence="8">CBS 342.82</strain>
    </source>
</reference>
<feature type="transmembrane region" description="Helical" evidence="5">
    <location>
        <begin position="158"/>
        <end position="179"/>
    </location>
</feature>
<organism evidence="8">
    <name type="scientific">Dissoconium aciculare CBS 342.82</name>
    <dbReference type="NCBI Taxonomy" id="1314786"/>
    <lineage>
        <taxon>Eukaryota</taxon>
        <taxon>Fungi</taxon>
        <taxon>Dikarya</taxon>
        <taxon>Ascomycota</taxon>
        <taxon>Pezizomycotina</taxon>
        <taxon>Dothideomycetes</taxon>
        <taxon>Dothideomycetidae</taxon>
        <taxon>Mycosphaerellales</taxon>
        <taxon>Dissoconiaceae</taxon>
        <taxon>Dissoconium</taxon>
    </lineage>
</organism>
<dbReference type="GO" id="GO:0005506">
    <property type="term" value="F:iron ion binding"/>
    <property type="evidence" value="ECO:0007669"/>
    <property type="project" value="InterPro"/>
</dbReference>
<evidence type="ECO:0000256" key="5">
    <source>
        <dbReference type="SAM" id="Phobius"/>
    </source>
</evidence>
<proteinExistence type="predicted"/>
<name>A0A6J3LVV4_9PEZI</name>